<feature type="transmembrane region" description="Helical" evidence="3">
    <location>
        <begin position="91"/>
        <end position="121"/>
    </location>
</feature>
<keyword evidence="2 6" id="KW-0378">Hydrolase</keyword>
<gene>
    <name evidence="6" type="ORF">KSS95_19775</name>
</gene>
<protein>
    <submittedName>
        <fullName evidence="6">Rhomboid family intramembrane serine protease</fullName>
        <ecNumber evidence="6">3.4.21.105</ecNumber>
    </submittedName>
</protein>
<evidence type="ECO:0000256" key="3">
    <source>
        <dbReference type="SAM" id="Phobius"/>
    </source>
</evidence>
<keyword evidence="7" id="KW-1185">Reference proteome</keyword>
<evidence type="ECO:0000313" key="7">
    <source>
        <dbReference type="Proteomes" id="UP001047646"/>
    </source>
</evidence>
<dbReference type="EMBL" id="CP077073">
    <property type="protein sequence ID" value="QXH34370.1"/>
    <property type="molecule type" value="Genomic_DNA"/>
</dbReference>
<evidence type="ECO:0000313" key="6">
    <source>
        <dbReference type="EMBL" id="QXH34370.1"/>
    </source>
</evidence>
<dbReference type="GO" id="GO:0006508">
    <property type="term" value="P:proteolysis"/>
    <property type="evidence" value="ECO:0007669"/>
    <property type="project" value="UniProtKB-KW"/>
</dbReference>
<feature type="domain" description="Rhomboid protease N-terminal" evidence="5">
    <location>
        <begin position="1"/>
        <end position="65"/>
    </location>
</feature>
<keyword evidence="3" id="KW-1133">Transmembrane helix</keyword>
<feature type="domain" description="Peptidase S54 rhomboid" evidence="4">
    <location>
        <begin position="140"/>
        <end position="279"/>
    </location>
</feature>
<dbReference type="PANTHER" id="PTHR43731:SF14">
    <property type="entry name" value="PRESENILIN-ASSOCIATED RHOMBOID-LIKE PROTEIN, MITOCHONDRIAL"/>
    <property type="match status" value="1"/>
</dbReference>
<dbReference type="InterPro" id="IPR031976">
    <property type="entry name" value="NRho"/>
</dbReference>
<dbReference type="GO" id="GO:0008233">
    <property type="term" value="F:peptidase activity"/>
    <property type="evidence" value="ECO:0007669"/>
    <property type="project" value="UniProtKB-KW"/>
</dbReference>
<dbReference type="EC" id="3.4.21.105" evidence="6"/>
<evidence type="ECO:0000259" key="4">
    <source>
        <dbReference type="Pfam" id="PF01694"/>
    </source>
</evidence>
<organism evidence="6 7">
    <name type="scientific">Pseudomonas muyukensis</name>
    <dbReference type="NCBI Taxonomy" id="2842357"/>
    <lineage>
        <taxon>Bacteria</taxon>
        <taxon>Pseudomonadati</taxon>
        <taxon>Pseudomonadota</taxon>
        <taxon>Gammaproteobacteria</taxon>
        <taxon>Pseudomonadales</taxon>
        <taxon>Pseudomonadaceae</taxon>
        <taxon>Pseudomonas</taxon>
    </lineage>
</organism>
<comment type="similarity">
    <text evidence="1">Belongs to the peptidase S54 family.</text>
</comment>
<name>A0ABX8M5W1_9PSED</name>
<dbReference type="Proteomes" id="UP001047646">
    <property type="component" value="Chromosome"/>
</dbReference>
<feature type="transmembrane region" description="Helical" evidence="3">
    <location>
        <begin position="178"/>
        <end position="198"/>
    </location>
</feature>
<evidence type="ECO:0000259" key="5">
    <source>
        <dbReference type="Pfam" id="PF16733"/>
    </source>
</evidence>
<feature type="transmembrane region" description="Helical" evidence="3">
    <location>
        <begin position="264"/>
        <end position="284"/>
    </location>
</feature>
<dbReference type="Pfam" id="PF01694">
    <property type="entry name" value="Rhomboid"/>
    <property type="match status" value="1"/>
</dbReference>
<keyword evidence="3" id="KW-0472">Membrane</keyword>
<dbReference type="InterPro" id="IPR050925">
    <property type="entry name" value="Rhomboid_protease_S54"/>
</dbReference>
<reference evidence="6" key="1">
    <citation type="journal article" date="2021" name="Microorganisms">
        <title>The Ever-Expanding Pseudomonas Genus: Description of 43 New Species and Partition of the Pseudomonas putida Group.</title>
        <authorList>
            <person name="Girard L."/>
            <person name="Lood C."/>
            <person name="Hofte M."/>
            <person name="Vandamme P."/>
            <person name="Rokni-Zadeh H."/>
            <person name="van Noort V."/>
            <person name="Lavigne R."/>
            <person name="De Mot R."/>
        </authorList>
    </citation>
    <scope>NUCLEOTIDE SEQUENCE</scope>
    <source>
        <strain evidence="6">COW39</strain>
    </source>
</reference>
<evidence type="ECO:0000256" key="2">
    <source>
        <dbReference type="ARBA" id="ARBA00022801"/>
    </source>
</evidence>
<feature type="transmembrane region" description="Helical" evidence="3">
    <location>
        <begin position="241"/>
        <end position="258"/>
    </location>
</feature>
<keyword evidence="3" id="KW-0812">Transmembrane</keyword>
<feature type="transmembrane region" description="Helical" evidence="3">
    <location>
        <begin position="141"/>
        <end position="166"/>
    </location>
</feature>
<evidence type="ECO:0000256" key="1">
    <source>
        <dbReference type="ARBA" id="ARBA00009045"/>
    </source>
</evidence>
<dbReference type="PANTHER" id="PTHR43731">
    <property type="entry name" value="RHOMBOID PROTEASE"/>
    <property type="match status" value="1"/>
</dbReference>
<dbReference type="InterPro" id="IPR022764">
    <property type="entry name" value="Peptidase_S54_rhomboid_dom"/>
</dbReference>
<keyword evidence="6" id="KW-0645">Protease</keyword>
<proteinExistence type="inferred from homology"/>
<sequence length="290" mass="32301">MTPVAALRLGREVDLQGFLDLLARLDIRHQVSEEEGQHVLWVDEALAERVRGLYQRFPEGEAEVRRRRGSVMVVERRPPLAEQLRAAKMTLFVLIASLLVAAITALGANLATLGWFTFLQFEVQGDYLYFTSLAQEMAEGQWWRLVSPMLVHFGWLHLLMNALWYWELGRRVERRQGPWPLLALTLLFALVSNLAQHFTSGPSLFGGLSGVLYGLLGHVWLYQRLAPDKVYRLPPGTVGSLLIWLLVCLSGLITLLGFGQIANAAHVGGLLIGCLTGLLGGALARRRLSA</sequence>
<dbReference type="Pfam" id="PF16733">
    <property type="entry name" value="NRho"/>
    <property type="match status" value="1"/>
</dbReference>
<feature type="transmembrane region" description="Helical" evidence="3">
    <location>
        <begin position="204"/>
        <end position="221"/>
    </location>
</feature>
<dbReference type="RefSeq" id="WP_217848922.1">
    <property type="nucleotide sequence ID" value="NZ_CP077073.1"/>
</dbReference>
<accession>A0ABX8M5W1</accession>